<accession>A0A0J1K9C1</accession>
<name>A0A0J1K9C1_9GAMM</name>
<dbReference type="NCBIfam" id="TIGR03018">
    <property type="entry name" value="pepcterm_TyrKin"/>
    <property type="match status" value="1"/>
</dbReference>
<feature type="domain" description="AAA" evidence="10">
    <location>
        <begin position="128"/>
        <end position="268"/>
    </location>
</feature>
<dbReference type="Proteomes" id="UP000035909">
    <property type="component" value="Unassembled WGS sequence"/>
</dbReference>
<proteinExistence type="inferred from homology"/>
<keyword evidence="12" id="KW-1185">Reference proteome</keyword>
<dbReference type="InterPro" id="IPR027417">
    <property type="entry name" value="P-loop_NTPase"/>
</dbReference>
<organism evidence="11 12">
    <name type="scientific">Photobacterium ganghwense</name>
    <dbReference type="NCBI Taxonomy" id="320778"/>
    <lineage>
        <taxon>Bacteria</taxon>
        <taxon>Pseudomonadati</taxon>
        <taxon>Pseudomonadota</taxon>
        <taxon>Gammaproteobacteria</taxon>
        <taxon>Vibrionales</taxon>
        <taxon>Vibrionaceae</taxon>
        <taxon>Photobacterium</taxon>
    </lineage>
</organism>
<dbReference type="CDD" id="cd05387">
    <property type="entry name" value="BY-kinase"/>
    <property type="match status" value="1"/>
</dbReference>
<dbReference type="SUPFAM" id="SSF52540">
    <property type="entry name" value="P-loop containing nucleoside triphosphate hydrolases"/>
    <property type="match status" value="1"/>
</dbReference>
<sequence>MIARAMDKSKEREQSPSSNLLASGSRLPNTSMAERSMADMDSHTGYSQSAVGQESVLAFTGEAELYIDTERLKKMGMVSHTDEQANSQITNEFRSIKHKLLYNAFGPASETLKSPNMVMVSSPNPMEGKTFTSVNLALSISSEKDKTILLIDADVLKPSVSKTLGLDEKPGLIEYLLGEVSDISEVIYTTNIPNLRLLPAGRPHHLSNELLASDKMEKLTRELSARYVDRILLFDCPPLLYAVETTTIAKFMGQAMIVVEQSKTRMSDIEQAISELNREMVIGFILNKATRGINSRYGYGYGYGLQTNSD</sequence>
<dbReference type="STRING" id="320778.ABT57_05450"/>
<reference evidence="11 12" key="1">
    <citation type="submission" date="2015-05" db="EMBL/GenBank/DDBJ databases">
        <title>Photobacterium galathea sp. nov.</title>
        <authorList>
            <person name="Machado H."/>
            <person name="Gram L."/>
        </authorList>
    </citation>
    <scope>NUCLEOTIDE SEQUENCE [LARGE SCALE GENOMIC DNA]</scope>
    <source>
        <strain evidence="11 12">DSM 22954</strain>
    </source>
</reference>
<comment type="similarity">
    <text evidence="1">Belongs to the CpsD/CapB family.</text>
</comment>
<gene>
    <name evidence="11" type="ORF">ABT57_05450</name>
</gene>
<evidence type="ECO:0000256" key="8">
    <source>
        <dbReference type="ARBA" id="ARBA00051245"/>
    </source>
</evidence>
<dbReference type="GO" id="GO:0005886">
    <property type="term" value="C:plasma membrane"/>
    <property type="evidence" value="ECO:0007669"/>
    <property type="project" value="TreeGrafter"/>
</dbReference>
<keyword evidence="4" id="KW-0547">Nucleotide-binding</keyword>
<evidence type="ECO:0000256" key="5">
    <source>
        <dbReference type="ARBA" id="ARBA00022777"/>
    </source>
</evidence>
<keyword evidence="5" id="KW-0418">Kinase</keyword>
<evidence type="ECO:0000256" key="9">
    <source>
        <dbReference type="SAM" id="MobiDB-lite"/>
    </source>
</evidence>
<keyword evidence="3" id="KW-0808">Transferase</keyword>
<dbReference type="InterPro" id="IPR050445">
    <property type="entry name" value="Bact_polysacc_biosynth/exp"/>
</dbReference>
<feature type="compositionally biased region" description="Basic and acidic residues" evidence="9">
    <location>
        <begin position="1"/>
        <end position="14"/>
    </location>
</feature>
<evidence type="ECO:0000256" key="2">
    <source>
        <dbReference type="ARBA" id="ARBA00011903"/>
    </source>
</evidence>
<evidence type="ECO:0000259" key="10">
    <source>
        <dbReference type="Pfam" id="PF13614"/>
    </source>
</evidence>
<dbReference type="InterPro" id="IPR025669">
    <property type="entry name" value="AAA_dom"/>
</dbReference>
<dbReference type="AlphaFoldDB" id="A0A0J1K9C1"/>
<protein>
    <recommendedName>
        <fullName evidence="2">non-specific protein-tyrosine kinase</fullName>
        <ecNumber evidence="2">2.7.10.2</ecNumber>
    </recommendedName>
</protein>
<feature type="region of interest" description="Disordered" evidence="9">
    <location>
        <begin position="1"/>
        <end position="28"/>
    </location>
</feature>
<dbReference type="EMBL" id="LDOU01000005">
    <property type="protein sequence ID" value="KLV10927.1"/>
    <property type="molecule type" value="Genomic_DNA"/>
</dbReference>
<evidence type="ECO:0000256" key="4">
    <source>
        <dbReference type="ARBA" id="ARBA00022741"/>
    </source>
</evidence>
<evidence type="ECO:0000256" key="1">
    <source>
        <dbReference type="ARBA" id="ARBA00007316"/>
    </source>
</evidence>
<comment type="catalytic activity">
    <reaction evidence="8">
        <text>L-tyrosyl-[protein] + ATP = O-phospho-L-tyrosyl-[protein] + ADP + H(+)</text>
        <dbReference type="Rhea" id="RHEA:10596"/>
        <dbReference type="Rhea" id="RHEA-COMP:10136"/>
        <dbReference type="Rhea" id="RHEA-COMP:20101"/>
        <dbReference type="ChEBI" id="CHEBI:15378"/>
        <dbReference type="ChEBI" id="CHEBI:30616"/>
        <dbReference type="ChEBI" id="CHEBI:46858"/>
        <dbReference type="ChEBI" id="CHEBI:61978"/>
        <dbReference type="ChEBI" id="CHEBI:456216"/>
        <dbReference type="EC" id="2.7.10.2"/>
    </reaction>
</comment>
<evidence type="ECO:0000256" key="3">
    <source>
        <dbReference type="ARBA" id="ARBA00022679"/>
    </source>
</evidence>
<dbReference type="PATRIC" id="fig|320778.3.peg.1180"/>
<dbReference type="PANTHER" id="PTHR32309">
    <property type="entry name" value="TYROSINE-PROTEIN KINASE"/>
    <property type="match status" value="1"/>
</dbReference>
<dbReference type="Gene3D" id="3.40.50.300">
    <property type="entry name" value="P-loop containing nucleotide triphosphate hydrolases"/>
    <property type="match status" value="1"/>
</dbReference>
<dbReference type="Pfam" id="PF13614">
    <property type="entry name" value="AAA_31"/>
    <property type="match status" value="1"/>
</dbReference>
<evidence type="ECO:0000313" key="12">
    <source>
        <dbReference type="Proteomes" id="UP000035909"/>
    </source>
</evidence>
<evidence type="ECO:0000256" key="6">
    <source>
        <dbReference type="ARBA" id="ARBA00022840"/>
    </source>
</evidence>
<comment type="caution">
    <text evidence="11">The sequence shown here is derived from an EMBL/GenBank/DDBJ whole genome shotgun (WGS) entry which is preliminary data.</text>
</comment>
<keyword evidence="6" id="KW-0067">ATP-binding</keyword>
<dbReference type="EC" id="2.7.10.2" evidence="2"/>
<feature type="compositionally biased region" description="Polar residues" evidence="9">
    <location>
        <begin position="15"/>
        <end position="28"/>
    </location>
</feature>
<dbReference type="GO" id="GO:0004713">
    <property type="term" value="F:protein tyrosine kinase activity"/>
    <property type="evidence" value="ECO:0007669"/>
    <property type="project" value="TreeGrafter"/>
</dbReference>
<evidence type="ECO:0000256" key="7">
    <source>
        <dbReference type="ARBA" id="ARBA00023137"/>
    </source>
</evidence>
<dbReference type="PANTHER" id="PTHR32309:SF13">
    <property type="entry name" value="FERRIC ENTEROBACTIN TRANSPORT PROTEIN FEPE"/>
    <property type="match status" value="1"/>
</dbReference>
<evidence type="ECO:0000313" key="11">
    <source>
        <dbReference type="EMBL" id="KLV10927.1"/>
    </source>
</evidence>
<keyword evidence="7" id="KW-0829">Tyrosine-protein kinase</keyword>
<dbReference type="InterPro" id="IPR005702">
    <property type="entry name" value="Wzc-like_C"/>
</dbReference>